<feature type="chain" id="PRO_5038744573" description="YtxH domain-containing protein" evidence="1">
    <location>
        <begin position="19"/>
        <end position="79"/>
    </location>
</feature>
<sequence length="79" mass="8309">MKGLLLLTVGVAAGFAIAHQVSKTPEGQKFFAEVDKKAKDFSDAVVQGYKSREAELKQTVAEATGVVSDLSARARAAAK</sequence>
<proteinExistence type="predicted"/>
<reference evidence="2" key="2">
    <citation type="submission" date="2020-09" db="EMBL/GenBank/DDBJ databases">
        <authorList>
            <person name="Sun Q."/>
            <person name="Zhou Y."/>
        </authorList>
    </citation>
    <scope>NUCLEOTIDE SEQUENCE</scope>
    <source>
        <strain evidence="2">CGMCC 1.16548</strain>
    </source>
</reference>
<evidence type="ECO:0000313" key="2">
    <source>
        <dbReference type="EMBL" id="GHF08767.1"/>
    </source>
</evidence>
<organism evidence="2 3">
    <name type="scientific">Pseudolysinimonas yzui</name>
    <dbReference type="NCBI Taxonomy" id="2708254"/>
    <lineage>
        <taxon>Bacteria</taxon>
        <taxon>Bacillati</taxon>
        <taxon>Actinomycetota</taxon>
        <taxon>Actinomycetes</taxon>
        <taxon>Micrococcales</taxon>
        <taxon>Microbacteriaceae</taxon>
        <taxon>Pseudolysinimonas</taxon>
    </lineage>
</organism>
<comment type="caution">
    <text evidence="2">The sequence shown here is derived from an EMBL/GenBank/DDBJ whole genome shotgun (WGS) entry which is preliminary data.</text>
</comment>
<keyword evidence="1" id="KW-0732">Signal</keyword>
<feature type="signal peptide" evidence="1">
    <location>
        <begin position="1"/>
        <end position="18"/>
    </location>
</feature>
<reference evidence="2" key="1">
    <citation type="journal article" date="2014" name="Int. J. Syst. Evol. Microbiol.">
        <title>Complete genome sequence of Corynebacterium casei LMG S-19264T (=DSM 44701T), isolated from a smear-ripened cheese.</title>
        <authorList>
            <consortium name="US DOE Joint Genome Institute (JGI-PGF)"/>
            <person name="Walter F."/>
            <person name="Albersmeier A."/>
            <person name="Kalinowski J."/>
            <person name="Ruckert C."/>
        </authorList>
    </citation>
    <scope>NUCLEOTIDE SEQUENCE</scope>
    <source>
        <strain evidence="2">CGMCC 1.16548</strain>
    </source>
</reference>
<dbReference type="Proteomes" id="UP000617531">
    <property type="component" value="Unassembled WGS sequence"/>
</dbReference>
<protein>
    <recommendedName>
        <fullName evidence="4">YtxH domain-containing protein</fullName>
    </recommendedName>
</protein>
<dbReference type="EMBL" id="BNAI01000001">
    <property type="protein sequence ID" value="GHF08767.1"/>
    <property type="molecule type" value="Genomic_DNA"/>
</dbReference>
<dbReference type="AlphaFoldDB" id="A0A8J3LZ38"/>
<keyword evidence="3" id="KW-1185">Reference proteome</keyword>
<accession>A0A8J3LZ38</accession>
<dbReference type="RefSeq" id="WP_191281961.1">
    <property type="nucleotide sequence ID" value="NZ_BNAI01000001.1"/>
</dbReference>
<evidence type="ECO:0008006" key="4">
    <source>
        <dbReference type="Google" id="ProtNLM"/>
    </source>
</evidence>
<name>A0A8J3LZ38_9MICO</name>
<evidence type="ECO:0000313" key="3">
    <source>
        <dbReference type="Proteomes" id="UP000617531"/>
    </source>
</evidence>
<evidence type="ECO:0000256" key="1">
    <source>
        <dbReference type="SAM" id="SignalP"/>
    </source>
</evidence>
<gene>
    <name evidence="2" type="ORF">GCM10011600_07050</name>
</gene>